<gene>
    <name evidence="4" type="ORF">UY3_06063</name>
</gene>
<evidence type="ECO:0000256" key="2">
    <source>
        <dbReference type="SAM" id="SignalP"/>
    </source>
</evidence>
<dbReference type="Pfam" id="PF13901">
    <property type="entry name" value="RH_dom"/>
    <property type="match status" value="1"/>
</dbReference>
<dbReference type="PANTHER" id="PTHR45971:SF2">
    <property type="entry name" value="PROTEIN ASSOCIATED WITH UVRAG AS AUTOPHAGY ENHANCER"/>
    <property type="match status" value="1"/>
</dbReference>
<feature type="domain" description="Rubicon Homology" evidence="3">
    <location>
        <begin position="106"/>
        <end position="253"/>
    </location>
</feature>
<dbReference type="AlphaFoldDB" id="M7C839"/>
<evidence type="ECO:0000259" key="3">
    <source>
        <dbReference type="SMART" id="SM01175"/>
    </source>
</evidence>
<dbReference type="STRING" id="8469.M7C839"/>
<protein>
    <recommendedName>
        <fullName evidence="3">Rubicon Homology domain-containing protein</fullName>
    </recommendedName>
</protein>
<accession>M7C839</accession>
<dbReference type="eggNOG" id="KOG1829">
    <property type="taxonomic scope" value="Eukaryota"/>
</dbReference>
<dbReference type="Pfam" id="PF21054">
    <property type="entry name" value="RUBC_PIKBD"/>
    <property type="match status" value="1"/>
</dbReference>
<sequence length="253" mass="29160">MKCCHLACLIFRLSFDLGCNSAEVTAQKLYQAFRKCWLQAETNIQLSRSLNTTKQKYANKENIPKELESSGNLAEEIKVKAKLRGTTDWAPPRFQIIFSIHPSLNIWQNPIFNVSCINKTLYTKAKELNRVREIQEQLLHIKKLLKTCRFAESVLKEFEQVSSHLTTELHLFSMDDLVKIKRGLLVPLLRDILKNSTFHVENCELCQAKGFICEFCQSSDVLFPFQTATCKRCTVSWDPCGYNTTTKTILSKR</sequence>
<dbReference type="PANTHER" id="PTHR45971">
    <property type="entry name" value="PHOX (PX) DOMAIN-CONTAINING PROTEIN"/>
    <property type="match status" value="1"/>
</dbReference>
<keyword evidence="1" id="KW-0072">Autophagy</keyword>
<evidence type="ECO:0000313" key="5">
    <source>
        <dbReference type="Proteomes" id="UP000031443"/>
    </source>
</evidence>
<feature type="chain" id="PRO_5004080621" description="Rubicon Homology domain-containing protein" evidence="2">
    <location>
        <begin position="23"/>
        <end position="253"/>
    </location>
</feature>
<dbReference type="EMBL" id="KB524138">
    <property type="protein sequence ID" value="EMP36742.1"/>
    <property type="molecule type" value="Genomic_DNA"/>
</dbReference>
<dbReference type="GO" id="GO:0000421">
    <property type="term" value="C:autophagosome membrane"/>
    <property type="evidence" value="ECO:0007669"/>
    <property type="project" value="TreeGrafter"/>
</dbReference>
<dbReference type="SMART" id="SM01175">
    <property type="entry name" value="DUF4206"/>
    <property type="match status" value="1"/>
</dbReference>
<name>M7C839_CHEMY</name>
<organism evidence="4 5">
    <name type="scientific">Chelonia mydas</name>
    <name type="common">Green sea-turtle</name>
    <name type="synonym">Chelonia agassizi</name>
    <dbReference type="NCBI Taxonomy" id="8469"/>
    <lineage>
        <taxon>Eukaryota</taxon>
        <taxon>Metazoa</taxon>
        <taxon>Chordata</taxon>
        <taxon>Craniata</taxon>
        <taxon>Vertebrata</taxon>
        <taxon>Euteleostomi</taxon>
        <taxon>Archelosauria</taxon>
        <taxon>Testudinata</taxon>
        <taxon>Testudines</taxon>
        <taxon>Cryptodira</taxon>
        <taxon>Durocryptodira</taxon>
        <taxon>Americhelydia</taxon>
        <taxon>Chelonioidea</taxon>
        <taxon>Cheloniidae</taxon>
        <taxon>Chelonia</taxon>
    </lineage>
</organism>
<dbReference type="GO" id="GO:0097352">
    <property type="term" value="P:autophagosome maturation"/>
    <property type="evidence" value="ECO:0007669"/>
    <property type="project" value="TreeGrafter"/>
</dbReference>
<dbReference type="GO" id="GO:0061910">
    <property type="term" value="P:autophagosome-endosome fusion"/>
    <property type="evidence" value="ECO:0007669"/>
    <property type="project" value="TreeGrafter"/>
</dbReference>
<dbReference type="InterPro" id="IPR048569">
    <property type="entry name" value="RUBC_PIKBD"/>
</dbReference>
<feature type="signal peptide" evidence="2">
    <location>
        <begin position="1"/>
        <end position="22"/>
    </location>
</feature>
<dbReference type="InterPro" id="IPR025258">
    <property type="entry name" value="RH_dom"/>
</dbReference>
<dbReference type="InterPro" id="IPR052428">
    <property type="entry name" value="Autophagy_HostDef_Reg"/>
</dbReference>
<keyword evidence="5" id="KW-1185">Reference proteome</keyword>
<keyword evidence="2" id="KW-0732">Signal</keyword>
<dbReference type="GO" id="GO:0061909">
    <property type="term" value="P:autophagosome-lysosome fusion"/>
    <property type="evidence" value="ECO:0007669"/>
    <property type="project" value="TreeGrafter"/>
</dbReference>
<evidence type="ECO:0000313" key="4">
    <source>
        <dbReference type="EMBL" id="EMP36742.1"/>
    </source>
</evidence>
<evidence type="ECO:0000256" key="1">
    <source>
        <dbReference type="ARBA" id="ARBA00023006"/>
    </source>
</evidence>
<dbReference type="GO" id="GO:1901981">
    <property type="term" value="F:phosphatidylinositol phosphate binding"/>
    <property type="evidence" value="ECO:0007669"/>
    <property type="project" value="TreeGrafter"/>
</dbReference>
<dbReference type="Proteomes" id="UP000031443">
    <property type="component" value="Unassembled WGS sequence"/>
</dbReference>
<proteinExistence type="predicted"/>
<reference evidence="5" key="1">
    <citation type="journal article" date="2013" name="Nat. Genet.">
        <title>The draft genomes of soft-shell turtle and green sea turtle yield insights into the development and evolution of the turtle-specific body plan.</title>
        <authorList>
            <person name="Wang Z."/>
            <person name="Pascual-Anaya J."/>
            <person name="Zadissa A."/>
            <person name="Li W."/>
            <person name="Niimura Y."/>
            <person name="Huang Z."/>
            <person name="Li C."/>
            <person name="White S."/>
            <person name="Xiong Z."/>
            <person name="Fang D."/>
            <person name="Wang B."/>
            <person name="Ming Y."/>
            <person name="Chen Y."/>
            <person name="Zheng Y."/>
            <person name="Kuraku S."/>
            <person name="Pignatelli M."/>
            <person name="Herrero J."/>
            <person name="Beal K."/>
            <person name="Nozawa M."/>
            <person name="Li Q."/>
            <person name="Wang J."/>
            <person name="Zhang H."/>
            <person name="Yu L."/>
            <person name="Shigenobu S."/>
            <person name="Wang J."/>
            <person name="Liu J."/>
            <person name="Flicek P."/>
            <person name="Searle S."/>
            <person name="Wang J."/>
            <person name="Kuratani S."/>
            <person name="Yin Y."/>
            <person name="Aken B."/>
            <person name="Zhang G."/>
            <person name="Irie N."/>
        </authorList>
    </citation>
    <scope>NUCLEOTIDE SEQUENCE [LARGE SCALE GENOMIC DNA]</scope>
</reference>